<evidence type="ECO:0000313" key="2">
    <source>
        <dbReference type="Proteomes" id="UP000749559"/>
    </source>
</evidence>
<keyword evidence="2" id="KW-1185">Reference proteome</keyword>
<evidence type="ECO:0000313" key="1">
    <source>
        <dbReference type="EMBL" id="CAH1799971.1"/>
    </source>
</evidence>
<reference evidence="1" key="1">
    <citation type="submission" date="2022-03" db="EMBL/GenBank/DDBJ databases">
        <authorList>
            <person name="Martin C."/>
        </authorList>
    </citation>
    <scope>NUCLEOTIDE SEQUENCE</scope>
</reference>
<accession>A0A8J1XIN3</accession>
<organism evidence="1 2">
    <name type="scientific">Owenia fusiformis</name>
    <name type="common">Polychaete worm</name>
    <dbReference type="NCBI Taxonomy" id="6347"/>
    <lineage>
        <taxon>Eukaryota</taxon>
        <taxon>Metazoa</taxon>
        <taxon>Spiralia</taxon>
        <taxon>Lophotrochozoa</taxon>
        <taxon>Annelida</taxon>
        <taxon>Polychaeta</taxon>
        <taxon>Sedentaria</taxon>
        <taxon>Canalipalpata</taxon>
        <taxon>Sabellida</taxon>
        <taxon>Oweniida</taxon>
        <taxon>Oweniidae</taxon>
        <taxon>Owenia</taxon>
    </lineage>
</organism>
<name>A0A8J1XIN3_OWEFU</name>
<proteinExistence type="predicted"/>
<comment type="caution">
    <text evidence="1">The sequence shown here is derived from an EMBL/GenBank/DDBJ whole genome shotgun (WGS) entry which is preliminary data.</text>
</comment>
<dbReference type="EMBL" id="CAIIXF020000011">
    <property type="protein sequence ID" value="CAH1799971.1"/>
    <property type="molecule type" value="Genomic_DNA"/>
</dbReference>
<dbReference type="AlphaFoldDB" id="A0A8J1XIN3"/>
<gene>
    <name evidence="1" type="ORF">OFUS_LOCUS23924</name>
</gene>
<protein>
    <submittedName>
        <fullName evidence="1">Uncharacterized protein</fullName>
    </submittedName>
</protein>
<dbReference type="Proteomes" id="UP000749559">
    <property type="component" value="Unassembled WGS sequence"/>
</dbReference>
<sequence>MSMFGFYCILPEILSRDNMDRWEVICITLPAQCIFVINMSIRGLGIRSALYLLPKVDDNCDIESCSNKEYWSIEIIDPQKDVITGLHASTNLTQTLYILHISLICKRWCNRANLKAMF</sequence>